<dbReference type="PRINTS" id="PR00032">
    <property type="entry name" value="HTHARAC"/>
</dbReference>
<keyword evidence="3" id="KW-0804">Transcription</keyword>
<feature type="domain" description="HTH araC/xylS-type" evidence="4">
    <location>
        <begin position="136"/>
        <end position="234"/>
    </location>
</feature>
<evidence type="ECO:0000259" key="4">
    <source>
        <dbReference type="PROSITE" id="PS01124"/>
    </source>
</evidence>
<dbReference type="PANTHER" id="PTHR43280:SF2">
    <property type="entry name" value="HTH-TYPE TRANSCRIPTIONAL REGULATOR EXSA"/>
    <property type="match status" value="1"/>
</dbReference>
<dbReference type="EMBL" id="DVHM01000132">
    <property type="protein sequence ID" value="HIR71219.1"/>
    <property type="molecule type" value="Genomic_DNA"/>
</dbReference>
<evidence type="ECO:0000256" key="1">
    <source>
        <dbReference type="ARBA" id="ARBA00023015"/>
    </source>
</evidence>
<gene>
    <name evidence="5" type="ORF">IAA55_08050</name>
</gene>
<dbReference type="Pfam" id="PF12833">
    <property type="entry name" value="HTH_18"/>
    <property type="match status" value="1"/>
</dbReference>
<dbReference type="Gene3D" id="1.10.10.60">
    <property type="entry name" value="Homeodomain-like"/>
    <property type="match status" value="2"/>
</dbReference>
<evidence type="ECO:0000313" key="5">
    <source>
        <dbReference type="EMBL" id="HIR71219.1"/>
    </source>
</evidence>
<dbReference type="Proteomes" id="UP000823912">
    <property type="component" value="Unassembled WGS sequence"/>
</dbReference>
<evidence type="ECO:0000313" key="6">
    <source>
        <dbReference type="Proteomes" id="UP000823912"/>
    </source>
</evidence>
<dbReference type="PROSITE" id="PS01124">
    <property type="entry name" value="HTH_ARAC_FAMILY_2"/>
    <property type="match status" value="1"/>
</dbReference>
<keyword evidence="2" id="KW-0238">DNA-binding</keyword>
<dbReference type="InterPro" id="IPR009057">
    <property type="entry name" value="Homeodomain-like_sf"/>
</dbReference>
<dbReference type="InterPro" id="IPR018062">
    <property type="entry name" value="HTH_AraC-typ_CS"/>
</dbReference>
<dbReference type="PROSITE" id="PS00041">
    <property type="entry name" value="HTH_ARAC_FAMILY_1"/>
    <property type="match status" value="1"/>
</dbReference>
<protein>
    <submittedName>
        <fullName evidence="5">Helix-turn-helix transcriptional regulator</fullName>
    </submittedName>
</protein>
<dbReference type="GO" id="GO:0043565">
    <property type="term" value="F:sequence-specific DNA binding"/>
    <property type="evidence" value="ECO:0007669"/>
    <property type="project" value="InterPro"/>
</dbReference>
<proteinExistence type="predicted"/>
<organism evidence="5 6">
    <name type="scientific">Candidatus Pullilachnospira gallistercoris</name>
    <dbReference type="NCBI Taxonomy" id="2840911"/>
    <lineage>
        <taxon>Bacteria</taxon>
        <taxon>Bacillati</taxon>
        <taxon>Bacillota</taxon>
        <taxon>Clostridia</taxon>
        <taxon>Lachnospirales</taxon>
        <taxon>Lachnospiraceae</taxon>
        <taxon>Lachnospiraceae incertae sedis</taxon>
        <taxon>Candidatus Pullilachnospira</taxon>
    </lineage>
</organism>
<evidence type="ECO:0000256" key="3">
    <source>
        <dbReference type="ARBA" id="ARBA00023163"/>
    </source>
</evidence>
<keyword evidence="1" id="KW-0805">Transcription regulation</keyword>
<dbReference type="AlphaFoldDB" id="A0A9D1EAQ0"/>
<dbReference type="GO" id="GO:0003700">
    <property type="term" value="F:DNA-binding transcription factor activity"/>
    <property type="evidence" value="ECO:0007669"/>
    <property type="project" value="InterPro"/>
</dbReference>
<accession>A0A9D1EAQ0</accession>
<evidence type="ECO:0000256" key="2">
    <source>
        <dbReference type="ARBA" id="ARBA00023125"/>
    </source>
</evidence>
<dbReference type="PANTHER" id="PTHR43280">
    <property type="entry name" value="ARAC-FAMILY TRANSCRIPTIONAL REGULATOR"/>
    <property type="match status" value="1"/>
</dbReference>
<dbReference type="SUPFAM" id="SSF46689">
    <property type="entry name" value="Homeodomain-like"/>
    <property type="match status" value="2"/>
</dbReference>
<comment type="caution">
    <text evidence="5">The sequence shown here is derived from an EMBL/GenBank/DDBJ whole genome shotgun (WGS) entry which is preliminary data.</text>
</comment>
<reference evidence="5" key="1">
    <citation type="submission" date="2020-10" db="EMBL/GenBank/DDBJ databases">
        <authorList>
            <person name="Gilroy R."/>
        </authorList>
    </citation>
    <scope>NUCLEOTIDE SEQUENCE</scope>
    <source>
        <strain evidence="5">ChiSjej5B23-6657</strain>
    </source>
</reference>
<name>A0A9D1EAQ0_9FIRM</name>
<dbReference type="InterPro" id="IPR020449">
    <property type="entry name" value="Tscrpt_reg_AraC-type_HTH"/>
</dbReference>
<sequence>MDSDFNRQMHLIDERYHMENALLDAIAAGDYKRATQTLLHYSSLMDSPLQEYRPSSDDMLREFKNSTHVMNTLFRKTIEASHVHPIYIHEYSTRFDRRIEAAQTPEEISSLIREMLRRYCYLARNYSLATYSKTIREAILYIELNLYGPLSTGEIAKALNITPNYLSNQFRKETGSTISDYIRRRRIDAALRLLNTTDLSIQEIGEHIGIGDSSYFSHQFKSIVGMSPMEYRKMVHGHVNDKP</sequence>
<dbReference type="InterPro" id="IPR018060">
    <property type="entry name" value="HTH_AraC"/>
</dbReference>
<dbReference type="SMART" id="SM00342">
    <property type="entry name" value="HTH_ARAC"/>
    <property type="match status" value="1"/>
</dbReference>
<reference evidence="5" key="2">
    <citation type="journal article" date="2021" name="PeerJ">
        <title>Extensive microbial diversity within the chicken gut microbiome revealed by metagenomics and culture.</title>
        <authorList>
            <person name="Gilroy R."/>
            <person name="Ravi A."/>
            <person name="Getino M."/>
            <person name="Pursley I."/>
            <person name="Horton D.L."/>
            <person name="Alikhan N.F."/>
            <person name="Baker D."/>
            <person name="Gharbi K."/>
            <person name="Hall N."/>
            <person name="Watson M."/>
            <person name="Adriaenssens E.M."/>
            <person name="Foster-Nyarko E."/>
            <person name="Jarju S."/>
            <person name="Secka A."/>
            <person name="Antonio M."/>
            <person name="Oren A."/>
            <person name="Chaudhuri R.R."/>
            <person name="La Ragione R."/>
            <person name="Hildebrand F."/>
            <person name="Pallen M.J."/>
        </authorList>
    </citation>
    <scope>NUCLEOTIDE SEQUENCE</scope>
    <source>
        <strain evidence="5">ChiSjej5B23-6657</strain>
    </source>
</reference>